<feature type="region of interest" description="Disordered" evidence="2">
    <location>
        <begin position="1"/>
        <end position="53"/>
    </location>
</feature>
<comment type="caution">
    <text evidence="4">The sequence shown here is derived from an EMBL/GenBank/DDBJ whole genome shotgun (WGS) entry which is preliminary data.</text>
</comment>
<feature type="region of interest" description="Disordered" evidence="2">
    <location>
        <begin position="68"/>
        <end position="106"/>
    </location>
</feature>
<gene>
    <name evidence="4" type="ORF">CBR_g23477</name>
</gene>
<dbReference type="InterPro" id="IPR001878">
    <property type="entry name" value="Znf_CCHC"/>
</dbReference>
<dbReference type="PANTHER" id="PTHR33492">
    <property type="entry name" value="OSJNBA0043A12.37 PROTEIN-RELATED"/>
    <property type="match status" value="1"/>
</dbReference>
<keyword evidence="5" id="KW-1185">Reference proteome</keyword>
<dbReference type="Gramene" id="GBG77150">
    <property type="protein sequence ID" value="GBG77150"/>
    <property type="gene ID" value="CBR_g23477"/>
</dbReference>
<feature type="compositionally biased region" description="Basic residues" evidence="2">
    <location>
        <begin position="317"/>
        <end position="327"/>
    </location>
</feature>
<protein>
    <recommendedName>
        <fullName evidence="3">CCHC-type domain-containing protein</fullName>
    </recommendedName>
</protein>
<feature type="region of interest" description="Disordered" evidence="2">
    <location>
        <begin position="389"/>
        <end position="416"/>
    </location>
</feature>
<evidence type="ECO:0000313" key="5">
    <source>
        <dbReference type="Proteomes" id="UP000265515"/>
    </source>
</evidence>
<evidence type="ECO:0000256" key="1">
    <source>
        <dbReference type="PROSITE-ProRule" id="PRU00047"/>
    </source>
</evidence>
<dbReference type="GO" id="GO:0008270">
    <property type="term" value="F:zinc ion binding"/>
    <property type="evidence" value="ECO:0007669"/>
    <property type="project" value="UniProtKB-KW"/>
</dbReference>
<evidence type="ECO:0000259" key="3">
    <source>
        <dbReference type="PROSITE" id="PS50158"/>
    </source>
</evidence>
<feature type="compositionally biased region" description="Acidic residues" evidence="2">
    <location>
        <begin position="239"/>
        <end position="252"/>
    </location>
</feature>
<dbReference type="Gene3D" id="1.10.10.60">
    <property type="entry name" value="Homeodomain-like"/>
    <property type="match status" value="1"/>
</dbReference>
<feature type="compositionally biased region" description="Polar residues" evidence="2">
    <location>
        <begin position="78"/>
        <end position="93"/>
    </location>
</feature>
<dbReference type="Pfam" id="PF13837">
    <property type="entry name" value="Myb_DNA-bind_4"/>
    <property type="match status" value="1"/>
</dbReference>
<evidence type="ECO:0000313" key="4">
    <source>
        <dbReference type="EMBL" id="GBG77150.1"/>
    </source>
</evidence>
<reference evidence="4 5" key="1">
    <citation type="journal article" date="2018" name="Cell">
        <title>The Chara Genome: Secondary Complexity and Implications for Plant Terrestrialization.</title>
        <authorList>
            <person name="Nishiyama T."/>
            <person name="Sakayama H."/>
            <person name="Vries J.D."/>
            <person name="Buschmann H."/>
            <person name="Saint-Marcoux D."/>
            <person name="Ullrich K.K."/>
            <person name="Haas F.B."/>
            <person name="Vanderstraeten L."/>
            <person name="Becker D."/>
            <person name="Lang D."/>
            <person name="Vosolsobe S."/>
            <person name="Rombauts S."/>
            <person name="Wilhelmsson P.K.I."/>
            <person name="Janitza P."/>
            <person name="Kern R."/>
            <person name="Heyl A."/>
            <person name="Rumpler F."/>
            <person name="Villalobos L.I.A.C."/>
            <person name="Clay J.M."/>
            <person name="Skokan R."/>
            <person name="Toyoda A."/>
            <person name="Suzuki Y."/>
            <person name="Kagoshima H."/>
            <person name="Schijlen E."/>
            <person name="Tajeshwar N."/>
            <person name="Catarino B."/>
            <person name="Hetherington A.J."/>
            <person name="Saltykova A."/>
            <person name="Bonnot C."/>
            <person name="Breuninger H."/>
            <person name="Symeonidi A."/>
            <person name="Radhakrishnan G.V."/>
            <person name="Van Nieuwerburgh F."/>
            <person name="Deforce D."/>
            <person name="Chang C."/>
            <person name="Karol K.G."/>
            <person name="Hedrich R."/>
            <person name="Ulvskov P."/>
            <person name="Glockner G."/>
            <person name="Delwiche C.F."/>
            <person name="Petrasek J."/>
            <person name="Van de Peer Y."/>
            <person name="Friml J."/>
            <person name="Beilby M."/>
            <person name="Dolan L."/>
            <person name="Kohara Y."/>
            <person name="Sugano S."/>
            <person name="Fujiyama A."/>
            <person name="Delaux P.-M."/>
            <person name="Quint M."/>
            <person name="TheiBen G."/>
            <person name="Hagemann M."/>
            <person name="Harholt J."/>
            <person name="Dunand C."/>
            <person name="Zachgo S."/>
            <person name="Langdale J."/>
            <person name="Maumus F."/>
            <person name="Straeten D.V.D."/>
            <person name="Gould S.B."/>
            <person name="Rensing S.A."/>
        </authorList>
    </citation>
    <scope>NUCLEOTIDE SEQUENCE [LARGE SCALE GENOMIC DNA]</scope>
    <source>
        <strain evidence="4 5">S276</strain>
    </source>
</reference>
<feature type="region of interest" description="Disordered" evidence="2">
    <location>
        <begin position="225"/>
        <end position="327"/>
    </location>
</feature>
<proteinExistence type="predicted"/>
<dbReference type="Proteomes" id="UP000265515">
    <property type="component" value="Unassembled WGS sequence"/>
</dbReference>
<feature type="compositionally biased region" description="Polar residues" evidence="2">
    <location>
        <begin position="681"/>
        <end position="698"/>
    </location>
</feature>
<feature type="region of interest" description="Disordered" evidence="2">
    <location>
        <begin position="816"/>
        <end position="861"/>
    </location>
</feature>
<accession>A0A388L4B6</accession>
<feature type="region of interest" description="Disordered" evidence="2">
    <location>
        <begin position="663"/>
        <end position="698"/>
    </location>
</feature>
<dbReference type="EMBL" id="BFEA01000261">
    <property type="protein sequence ID" value="GBG77150.1"/>
    <property type="molecule type" value="Genomic_DNA"/>
</dbReference>
<feature type="domain" description="CCHC-type" evidence="3">
    <location>
        <begin position="59"/>
        <end position="74"/>
    </location>
</feature>
<dbReference type="InterPro" id="IPR044822">
    <property type="entry name" value="Myb_DNA-bind_4"/>
</dbReference>
<keyword evidence="1" id="KW-0863">Zinc-finger</keyword>
<keyword evidence="1" id="KW-0862">Zinc</keyword>
<dbReference type="SMART" id="SM00343">
    <property type="entry name" value="ZnF_C2HC"/>
    <property type="match status" value="1"/>
</dbReference>
<dbReference type="InterPro" id="IPR036875">
    <property type="entry name" value="Znf_CCHC_sf"/>
</dbReference>
<dbReference type="PROSITE" id="PS50158">
    <property type="entry name" value="ZF_CCHC"/>
    <property type="match status" value="1"/>
</dbReference>
<dbReference type="AlphaFoldDB" id="A0A388L4B6"/>
<dbReference type="Pfam" id="PF00098">
    <property type="entry name" value="zf-CCHC"/>
    <property type="match status" value="1"/>
</dbReference>
<dbReference type="PANTHER" id="PTHR33492:SF4">
    <property type="entry name" value="OS02G0174300 PROTEIN"/>
    <property type="match status" value="1"/>
</dbReference>
<keyword evidence="1" id="KW-0479">Metal-binding</keyword>
<feature type="region of interest" description="Disordered" evidence="2">
    <location>
        <begin position="130"/>
        <end position="189"/>
    </location>
</feature>
<dbReference type="SUPFAM" id="SSF57756">
    <property type="entry name" value="Retrovirus zinc finger-like domains"/>
    <property type="match status" value="1"/>
</dbReference>
<name>A0A388L4B6_CHABU</name>
<feature type="compositionally biased region" description="Basic and acidic residues" evidence="2">
    <location>
        <begin position="7"/>
        <end position="53"/>
    </location>
</feature>
<sequence length="1003" mass="114604">MSGSYREYGRDGDRDRRREAIRNEDQDRGRDDRLDQRPKYGRERRASSREPPKRFVPVCYECGELGHYRNQCPRLSGEGSSRFPSRGRSTSPRNYPRHPDRRPTCDEPVLKKQFEDLSSIVATMKEFVERENARREEKERRKQEKAERRKHEEEAKAEAEHLEMEKKLEAERRENEKKKETMRLAEQKEQMKKEVISTVSVHMGGLREELKYHMGRCLEELAKLKGKAKKQSPSTGQSSDDEYESSESEVEALSEKTGHLTIGGKRRRGPEKAIGDSPPMESRAKRTSKKPGGSYARTTGRLLGCKPIPMKNSPTRKTPRKTSAKKVRKIPATIGPMGRVRYMKDNLRELGELTVEDLKKICRDENVAYKGLKKMNTILAITEKRTHEAYGSADDEAPEEVNTKTTYEEDQTATTDDDAATVGERVFLLSKELSEAFNRWSNCRGNAAKFSREEVDQCLIRNPEPVKCYLKLSDVETVKRPLDGYVLTPLDRNSGETLVLCPFVYYDAMLSLFIQSPGYTVEVRSEAEVLNTMRMDLKKVGLQRFGGWNSKGRMGDAYALPKHKDISRYRPICPTFSEPTVRAGRCVAKALNHLLFTLPQDWHFNLRRSSKNGDRMDRRLTNGRLAGTTTRVSNRQRNAGFVAKQAYDPTLYAHLPSHEIPLPPSDDEGEDVRSLTVPLGSGSTQDWAATQSDGGRQVETPWSYTSLLKEGLCDDNGNATRRSRRESTSGMDALITSVGPRGRQQQEDASETVAHVERDGRQLWAECRQTLRQAETDTITRGVQGLHIDEGDDAAVQEPLDFDDVDGDDDCNFDDLPEIRPLGRKVRNGGASAKKGSTPRNWRNNLKKMDDDTGGSDGEGARNFWSVRDTITLVRAKRDQDLYFAGMGHNFRRMKIREWTWEDVRSRLQKMGVTRKTVDCGKKRDNLMQHFKKVHKFQHLSGGKDYFKLASSARRSEGFNFVMDRSMYDEMEPMTKGDHTIHPKNWRTRGRQEGFRCQQARGL</sequence>
<dbReference type="GO" id="GO:0003676">
    <property type="term" value="F:nucleic acid binding"/>
    <property type="evidence" value="ECO:0007669"/>
    <property type="project" value="InterPro"/>
</dbReference>
<evidence type="ECO:0000256" key="2">
    <source>
        <dbReference type="SAM" id="MobiDB-lite"/>
    </source>
</evidence>
<feature type="compositionally biased region" description="Basic and acidic residues" evidence="2">
    <location>
        <begin position="97"/>
        <end position="106"/>
    </location>
</feature>
<organism evidence="4 5">
    <name type="scientific">Chara braunii</name>
    <name type="common">Braun's stonewort</name>
    <dbReference type="NCBI Taxonomy" id="69332"/>
    <lineage>
        <taxon>Eukaryota</taxon>
        <taxon>Viridiplantae</taxon>
        <taxon>Streptophyta</taxon>
        <taxon>Charophyceae</taxon>
        <taxon>Charales</taxon>
        <taxon>Characeae</taxon>
        <taxon>Chara</taxon>
    </lineage>
</organism>